<protein>
    <submittedName>
        <fullName evidence="2">Uncharacterized protein</fullName>
    </submittedName>
</protein>
<feature type="signal peptide" evidence="1">
    <location>
        <begin position="1"/>
        <end position="29"/>
    </location>
</feature>
<evidence type="ECO:0000256" key="1">
    <source>
        <dbReference type="SAM" id="SignalP"/>
    </source>
</evidence>
<feature type="chain" id="PRO_5012214128" evidence="1">
    <location>
        <begin position="30"/>
        <end position="149"/>
    </location>
</feature>
<reference evidence="2 3" key="1">
    <citation type="submission" date="2014-03" db="EMBL/GenBank/DDBJ databases">
        <title>The draft genome sequence of Marivita geojedonensis KCTC 23882.</title>
        <authorList>
            <person name="Lai Q."/>
            <person name="Shao Z."/>
        </authorList>
    </citation>
    <scope>NUCLEOTIDE SEQUENCE [LARGE SCALE GENOMIC DNA]</scope>
    <source>
        <strain evidence="2 3">DPG-138</strain>
    </source>
</reference>
<dbReference type="RefSeq" id="WP_085637607.1">
    <property type="nucleotide sequence ID" value="NZ_JFKC01000010.1"/>
</dbReference>
<dbReference type="EMBL" id="JFKC01000010">
    <property type="protein sequence ID" value="OSQ50638.1"/>
    <property type="molecule type" value="Genomic_DNA"/>
</dbReference>
<proteinExistence type="predicted"/>
<dbReference type="OrthoDB" id="7875945at2"/>
<accession>A0A1X4NK50</accession>
<dbReference type="Proteomes" id="UP000193926">
    <property type="component" value="Unassembled WGS sequence"/>
</dbReference>
<keyword evidence="3" id="KW-1185">Reference proteome</keyword>
<gene>
    <name evidence="2" type="ORF">MGEO_11615</name>
</gene>
<comment type="caution">
    <text evidence="2">The sequence shown here is derived from an EMBL/GenBank/DDBJ whole genome shotgun (WGS) entry which is preliminary data.</text>
</comment>
<dbReference type="STRING" id="1123756.MGEO_11615"/>
<evidence type="ECO:0000313" key="3">
    <source>
        <dbReference type="Proteomes" id="UP000193926"/>
    </source>
</evidence>
<sequence>MFRVFRWLRNTVVLMWLCAALLVSTVALAVQAVTLTAQVATVTASASAAALSHRKELAKAVSKAKAKARLRRVLVAIPVVGAGAAVAFEAQDFRDWQEENPDGSFADYSCEVAELSAEVVDEVLQDLPDGLRPSRDMVLNQLPECTPES</sequence>
<organism evidence="2 3">
    <name type="scientific">Marivita geojedonensis</name>
    <dbReference type="NCBI Taxonomy" id="1123756"/>
    <lineage>
        <taxon>Bacteria</taxon>
        <taxon>Pseudomonadati</taxon>
        <taxon>Pseudomonadota</taxon>
        <taxon>Alphaproteobacteria</taxon>
        <taxon>Rhodobacterales</taxon>
        <taxon>Roseobacteraceae</taxon>
        <taxon>Marivita</taxon>
    </lineage>
</organism>
<keyword evidence="1" id="KW-0732">Signal</keyword>
<evidence type="ECO:0000313" key="2">
    <source>
        <dbReference type="EMBL" id="OSQ50638.1"/>
    </source>
</evidence>
<dbReference type="AlphaFoldDB" id="A0A1X4NK50"/>
<name>A0A1X4NK50_9RHOB</name>